<keyword evidence="1" id="KW-0472">Membrane</keyword>
<reference evidence="3 4" key="1">
    <citation type="submission" date="2023-03" db="EMBL/GenBank/DDBJ databases">
        <title>High recombination rates correlate with genetic variation in Cardiocondyla obscurior ants.</title>
        <authorList>
            <person name="Errbii M."/>
        </authorList>
    </citation>
    <scope>NUCLEOTIDE SEQUENCE [LARGE SCALE GENOMIC DNA]</scope>
    <source>
        <strain evidence="3">Alpha-2009</strain>
        <tissue evidence="3">Whole body</tissue>
    </source>
</reference>
<feature type="transmembrane region" description="Helical" evidence="1">
    <location>
        <begin position="418"/>
        <end position="438"/>
    </location>
</feature>
<proteinExistence type="predicted"/>
<dbReference type="Pfam" id="PF07786">
    <property type="entry name" value="HGSNAT_cat"/>
    <property type="match status" value="1"/>
</dbReference>
<dbReference type="EMBL" id="JADYXP020000011">
    <property type="protein sequence ID" value="KAL0114470.1"/>
    <property type="molecule type" value="Genomic_DNA"/>
</dbReference>
<gene>
    <name evidence="3" type="ORF">PUN28_011616</name>
</gene>
<feature type="transmembrane region" description="Helical" evidence="1">
    <location>
        <begin position="546"/>
        <end position="567"/>
    </location>
</feature>
<evidence type="ECO:0000313" key="3">
    <source>
        <dbReference type="EMBL" id="KAL0114470.1"/>
    </source>
</evidence>
<dbReference type="Proteomes" id="UP001430953">
    <property type="component" value="Unassembled WGS sequence"/>
</dbReference>
<sequence>MSVINQSDGAKRCLNANATLEVDEACFSILNEFNRSVTFYSRFSECYRCDDVPQATLLPGVNTTLLISTKYPLYIFYKDVYNNCHQTFNFKEHGYYGWNISEENPCPEIYTIREPINSYLPIFAAFMVFVLLTMSFTIGRAIVRVLKGKLSPDNIHNDMEEILQEEEASNSNLVRTNRSSTRIRSIDTFRGIAVLLMIFANNGGGKYTFFNHSAWNGLTVADLVLPWFAWIMGLSITISKRSELRVTNSRGKIILRCLLRALILVLLGLMINSQSHFINTRSLKDLRFPGVLQLLAVSYFVCATIETLFMKTYSQDDVLQFGRFTILRDILNNWPQWLIILAIMTTHTLITFLLPVPNCPTGYLGPGGYNEFGKYYNCTGGAAGYIDRLVFGSHMYSKTNNSVYGTILPHDPEGIMNTMSMILVVYMGVHAGKILLLYYQCNAKVVRWLLWSCITGIIAGSLCQFEKESGLIPVSKKMMSLSFIMTASCFAFLLYAILHILVDNKQYWSGAPFIYAGLNPITLYVGHYLTMGLFPWAWKLSHSTHWSLLAMNLWTTTLWGVIAYWLYLKNIIISV</sequence>
<accession>A0AAW2FGW3</accession>
<feature type="transmembrane region" description="Helical" evidence="1">
    <location>
        <begin position="213"/>
        <end position="232"/>
    </location>
</feature>
<feature type="transmembrane region" description="Helical" evidence="1">
    <location>
        <begin position="482"/>
        <end position="501"/>
    </location>
</feature>
<comment type="caution">
    <text evidence="3">The sequence shown here is derived from an EMBL/GenBank/DDBJ whole genome shotgun (WGS) entry which is preliminary data.</text>
</comment>
<feature type="transmembrane region" description="Helical" evidence="1">
    <location>
        <begin position="445"/>
        <end position="462"/>
    </location>
</feature>
<keyword evidence="1" id="KW-0812">Transmembrane</keyword>
<evidence type="ECO:0000256" key="1">
    <source>
        <dbReference type="SAM" id="Phobius"/>
    </source>
</evidence>
<evidence type="ECO:0000313" key="4">
    <source>
        <dbReference type="Proteomes" id="UP001430953"/>
    </source>
</evidence>
<dbReference type="PANTHER" id="PTHR31061:SF24">
    <property type="entry name" value="LD22376P"/>
    <property type="match status" value="1"/>
</dbReference>
<feature type="transmembrane region" description="Helical" evidence="1">
    <location>
        <begin position="291"/>
        <end position="313"/>
    </location>
</feature>
<feature type="transmembrane region" description="Helical" evidence="1">
    <location>
        <begin position="513"/>
        <end position="534"/>
    </location>
</feature>
<dbReference type="InterPro" id="IPR012429">
    <property type="entry name" value="HGSNAT_cat"/>
</dbReference>
<feature type="transmembrane region" description="Helical" evidence="1">
    <location>
        <begin position="253"/>
        <end position="271"/>
    </location>
</feature>
<name>A0AAW2FGW3_9HYME</name>
<evidence type="ECO:0000259" key="2">
    <source>
        <dbReference type="Pfam" id="PF07786"/>
    </source>
</evidence>
<dbReference type="PANTHER" id="PTHR31061">
    <property type="entry name" value="LD22376P"/>
    <property type="match status" value="1"/>
</dbReference>
<protein>
    <recommendedName>
        <fullName evidence="2">Heparan-alpha-glucosaminide N-acetyltransferase catalytic domain-containing protein</fullName>
    </recommendedName>
</protein>
<feature type="transmembrane region" description="Helical" evidence="1">
    <location>
        <begin position="334"/>
        <end position="354"/>
    </location>
</feature>
<feature type="domain" description="Heparan-alpha-glucosaminide N-acetyltransferase catalytic" evidence="2">
    <location>
        <begin position="182"/>
        <end position="312"/>
    </location>
</feature>
<organism evidence="3 4">
    <name type="scientific">Cardiocondyla obscurior</name>
    <dbReference type="NCBI Taxonomy" id="286306"/>
    <lineage>
        <taxon>Eukaryota</taxon>
        <taxon>Metazoa</taxon>
        <taxon>Ecdysozoa</taxon>
        <taxon>Arthropoda</taxon>
        <taxon>Hexapoda</taxon>
        <taxon>Insecta</taxon>
        <taxon>Pterygota</taxon>
        <taxon>Neoptera</taxon>
        <taxon>Endopterygota</taxon>
        <taxon>Hymenoptera</taxon>
        <taxon>Apocrita</taxon>
        <taxon>Aculeata</taxon>
        <taxon>Formicoidea</taxon>
        <taxon>Formicidae</taxon>
        <taxon>Myrmicinae</taxon>
        <taxon>Cardiocondyla</taxon>
    </lineage>
</organism>
<keyword evidence="4" id="KW-1185">Reference proteome</keyword>
<keyword evidence="1" id="KW-1133">Transmembrane helix</keyword>
<dbReference type="AlphaFoldDB" id="A0AAW2FGW3"/>
<feature type="transmembrane region" description="Helical" evidence="1">
    <location>
        <begin position="119"/>
        <end position="143"/>
    </location>
</feature>